<dbReference type="STRING" id="1429043.X474_08475"/>
<keyword evidence="6" id="KW-1185">Reference proteome</keyword>
<feature type="domain" description="Tyr recombinase" evidence="4">
    <location>
        <begin position="300"/>
        <end position="500"/>
    </location>
</feature>
<comment type="caution">
    <text evidence="5">The sequence shown here is derived from an EMBL/GenBank/DDBJ whole genome shotgun (WGS) entry which is preliminary data.</text>
</comment>
<keyword evidence="2" id="KW-0238">DNA-binding</keyword>
<proteinExistence type="inferred from homology"/>
<dbReference type="PANTHER" id="PTHR30349:SF41">
    <property type="entry name" value="INTEGRASE_RECOMBINASE PROTEIN MJ0367-RELATED"/>
    <property type="match status" value="1"/>
</dbReference>
<keyword evidence="3" id="KW-0233">DNA recombination</keyword>
<dbReference type="AlphaFoldDB" id="A0A0D2HWC5"/>
<dbReference type="Proteomes" id="UP000032233">
    <property type="component" value="Unassembled WGS sequence"/>
</dbReference>
<dbReference type="GO" id="GO:0003677">
    <property type="term" value="F:DNA binding"/>
    <property type="evidence" value="ECO:0007669"/>
    <property type="project" value="UniProtKB-KW"/>
</dbReference>
<dbReference type="SUPFAM" id="SSF56349">
    <property type="entry name" value="DNA breaking-rejoining enzymes"/>
    <property type="match status" value="1"/>
</dbReference>
<dbReference type="Gene3D" id="1.10.443.10">
    <property type="entry name" value="Intergrase catalytic core"/>
    <property type="match status" value="1"/>
</dbReference>
<name>A0A0D2HWC5_9BACT</name>
<evidence type="ECO:0000256" key="2">
    <source>
        <dbReference type="ARBA" id="ARBA00023125"/>
    </source>
</evidence>
<reference evidence="5 6" key="1">
    <citation type="submission" date="2013-11" db="EMBL/GenBank/DDBJ databases">
        <title>Metagenomic analysis of a methanogenic consortium involved in long chain n-alkane degradation.</title>
        <authorList>
            <person name="Davidova I.A."/>
            <person name="Callaghan A.V."/>
            <person name="Wawrik B."/>
            <person name="Pruitt S."/>
            <person name="Marks C."/>
            <person name="Duncan K.E."/>
            <person name="Suflita J.M."/>
        </authorList>
    </citation>
    <scope>NUCLEOTIDE SEQUENCE [LARGE SCALE GENOMIC DNA]</scope>
    <source>
        <strain evidence="5 6">SPR</strain>
    </source>
</reference>
<evidence type="ECO:0000259" key="4">
    <source>
        <dbReference type="PROSITE" id="PS51898"/>
    </source>
</evidence>
<gene>
    <name evidence="5" type="ORF">X474_08475</name>
</gene>
<dbReference type="GO" id="GO:0015074">
    <property type="term" value="P:DNA integration"/>
    <property type="evidence" value="ECO:0007669"/>
    <property type="project" value="InterPro"/>
</dbReference>
<dbReference type="PROSITE" id="PS51898">
    <property type="entry name" value="TYR_RECOMBINASE"/>
    <property type="match status" value="1"/>
</dbReference>
<dbReference type="InterPro" id="IPR002104">
    <property type="entry name" value="Integrase_catalytic"/>
</dbReference>
<accession>A0A0D2HWC5</accession>
<dbReference type="PATRIC" id="fig|1429043.3.peg.1796"/>
<dbReference type="PANTHER" id="PTHR30349">
    <property type="entry name" value="PHAGE INTEGRASE-RELATED"/>
    <property type="match status" value="1"/>
</dbReference>
<dbReference type="InterPro" id="IPR050090">
    <property type="entry name" value="Tyrosine_recombinase_XerCD"/>
</dbReference>
<dbReference type="Pfam" id="PF00589">
    <property type="entry name" value="Phage_integrase"/>
    <property type="match status" value="1"/>
</dbReference>
<dbReference type="GO" id="GO:0006310">
    <property type="term" value="P:DNA recombination"/>
    <property type="evidence" value="ECO:0007669"/>
    <property type="project" value="UniProtKB-KW"/>
</dbReference>
<evidence type="ECO:0000313" key="6">
    <source>
        <dbReference type="Proteomes" id="UP000032233"/>
    </source>
</evidence>
<dbReference type="EMBL" id="AZAC01000010">
    <property type="protein sequence ID" value="KIX14673.1"/>
    <property type="molecule type" value="Genomic_DNA"/>
</dbReference>
<sequence>MPPKEIQALALKYLRDVLEDDEFQRFAPIGPDVQLRTRNDGRQSHVVILNRPKFSTDTLEKRKKQLAENNTSSIEVQVRRYLKKAEIKEDELNPLSHAQLCREFLKADIKHLEIAEQRSKGNYDFEDDYFNRLKSLGYLQGERPAASQCQEVTPVNPISPGPSEPMLSEVIDDYVAEKINDGKWTVSSQQDFTPILRLFQEVIGDRPVDRINHEAVREFKRFTKESCPKNRNKLKAYRNKSVAILKTQKVPDKDRLSDKSINFYFSTVSTCLNWIKDQGYKLPDGLPRILSHQVKKLPHEQRDFFTQENLKTIFNAPLYQEDKHNKSYQFWVPLIGLYSGMRLDEISQLDLKDIRQENGVWVFDVNDKGNKHLKNPSSRRLIPIHDFLLNDLNLVGYRDYLAKLGKVKVFPELKQNGRGRFGAAVSRWFNERLLMTLGLKDEGKLSFHSFRHTFINTLKLLDTEERKVSQVVGHKKESSMTYDRYGKPYPPEIIYRDVIQMLDYGVDLSHLSRSKFVRRN</sequence>
<evidence type="ECO:0000256" key="3">
    <source>
        <dbReference type="ARBA" id="ARBA00023172"/>
    </source>
</evidence>
<dbReference type="InterPro" id="IPR011010">
    <property type="entry name" value="DNA_brk_join_enz"/>
</dbReference>
<dbReference type="InParanoid" id="A0A0D2HWC5"/>
<evidence type="ECO:0000313" key="5">
    <source>
        <dbReference type="EMBL" id="KIX14673.1"/>
    </source>
</evidence>
<comment type="similarity">
    <text evidence="1">Belongs to the 'phage' integrase family.</text>
</comment>
<organism evidence="5 6">
    <name type="scientific">Dethiosulfatarculus sandiegensis</name>
    <dbReference type="NCBI Taxonomy" id="1429043"/>
    <lineage>
        <taxon>Bacteria</taxon>
        <taxon>Pseudomonadati</taxon>
        <taxon>Thermodesulfobacteriota</taxon>
        <taxon>Desulfarculia</taxon>
        <taxon>Desulfarculales</taxon>
        <taxon>Desulfarculaceae</taxon>
        <taxon>Dethiosulfatarculus</taxon>
    </lineage>
</organism>
<dbReference type="CDD" id="cd01184">
    <property type="entry name" value="INT_C_like_1"/>
    <property type="match status" value="1"/>
</dbReference>
<protein>
    <recommendedName>
        <fullName evidence="4">Tyr recombinase domain-containing protein</fullName>
    </recommendedName>
</protein>
<dbReference type="InterPro" id="IPR013762">
    <property type="entry name" value="Integrase-like_cat_sf"/>
</dbReference>
<evidence type="ECO:0000256" key="1">
    <source>
        <dbReference type="ARBA" id="ARBA00008857"/>
    </source>
</evidence>